<feature type="region of interest" description="Disordered" evidence="1">
    <location>
        <begin position="1"/>
        <end position="30"/>
    </location>
</feature>
<organism evidence="2 3">
    <name type="scientific">Bifidobacterium breve DSM 20213 = JCM 1192</name>
    <dbReference type="NCBI Taxonomy" id="518634"/>
    <lineage>
        <taxon>Bacteria</taxon>
        <taxon>Bacillati</taxon>
        <taxon>Actinomycetota</taxon>
        <taxon>Actinomycetes</taxon>
        <taxon>Bifidobacteriales</taxon>
        <taxon>Bifidobacteriaceae</taxon>
        <taxon>Bifidobacterium</taxon>
    </lineage>
</organism>
<reference evidence="2 3" key="1">
    <citation type="submission" date="2010-02" db="EMBL/GenBank/DDBJ databases">
        <authorList>
            <person name="Weinstock G."/>
            <person name="Sodergren E."/>
            <person name="Clifton S."/>
            <person name="Fulton L."/>
            <person name="Fulton B."/>
            <person name="Courtney L."/>
            <person name="Fronick C."/>
            <person name="Harrison M."/>
            <person name="Strong C."/>
            <person name="Farmer C."/>
            <person name="Delahaunty K."/>
            <person name="Markovic C."/>
            <person name="Hall O."/>
            <person name="Minx P."/>
            <person name="Tomlinson C."/>
            <person name="Mitreva M."/>
            <person name="Nelson J."/>
            <person name="Hou S."/>
            <person name="Wollam A."/>
            <person name="Pepin K.H."/>
            <person name="Johnson M."/>
            <person name="Bhonagiri V."/>
            <person name="Zhang X."/>
            <person name="Suruliraj S."/>
            <person name="Warren W."/>
            <person name="Chinwalla A."/>
            <person name="Mardis E.R."/>
            <person name="Wilson R.K."/>
        </authorList>
    </citation>
    <scope>NUCLEOTIDE SEQUENCE [LARGE SCALE GENOMIC DNA]</scope>
    <source>
        <strain evidence="2 3">DSM 20213</strain>
    </source>
</reference>
<dbReference type="AlphaFoldDB" id="D4BPD7"/>
<name>D4BPD7_BIFBR</name>
<dbReference type="Proteomes" id="UP000003191">
    <property type="component" value="Unassembled WGS sequence"/>
</dbReference>
<accession>D4BPD7</accession>
<keyword evidence="3" id="KW-1185">Reference proteome</keyword>
<dbReference type="HOGENOM" id="CLU_3180719_0_0_11"/>
<proteinExistence type="predicted"/>
<protein>
    <submittedName>
        <fullName evidence="2">Uncharacterized protein</fullName>
    </submittedName>
</protein>
<evidence type="ECO:0000313" key="3">
    <source>
        <dbReference type="Proteomes" id="UP000003191"/>
    </source>
</evidence>
<dbReference type="EMBL" id="ACCG02000009">
    <property type="protein sequence ID" value="EFE89524.1"/>
    <property type="molecule type" value="Genomic_DNA"/>
</dbReference>
<gene>
    <name evidence="2" type="ORF">BIFBRE_03946</name>
</gene>
<evidence type="ECO:0000256" key="1">
    <source>
        <dbReference type="SAM" id="MobiDB-lite"/>
    </source>
</evidence>
<evidence type="ECO:0000313" key="2">
    <source>
        <dbReference type="EMBL" id="EFE89524.1"/>
    </source>
</evidence>
<comment type="caution">
    <text evidence="2">The sequence shown here is derived from an EMBL/GenBank/DDBJ whole genome shotgun (WGS) entry which is preliminary data.</text>
</comment>
<sequence length="46" mass="4866">MNQADTSRAGTVPFAPRPNQSPTCGLRKGIRPDPWSLLANTIGGSK</sequence>